<gene>
    <name evidence="14" type="ORF">ASPWEDRAFT_168973</name>
</gene>
<feature type="transmembrane region" description="Helical" evidence="13">
    <location>
        <begin position="166"/>
        <end position="185"/>
    </location>
</feature>
<evidence type="ECO:0000256" key="8">
    <source>
        <dbReference type="ARBA" id="ARBA00022989"/>
    </source>
</evidence>
<accession>A0A1L9RW73</accession>
<comment type="pathway">
    <text evidence="2 13">Lipid metabolism; fatty acid biosynthesis.</text>
</comment>
<dbReference type="Pfam" id="PF04387">
    <property type="entry name" value="PTPLA"/>
    <property type="match status" value="1"/>
</dbReference>
<evidence type="ECO:0000256" key="1">
    <source>
        <dbReference type="ARBA" id="ARBA00004141"/>
    </source>
</evidence>
<evidence type="ECO:0000256" key="12">
    <source>
        <dbReference type="ARBA" id="ARBA00023239"/>
    </source>
</evidence>
<dbReference type="GO" id="GO:0030497">
    <property type="term" value="P:fatty acid elongation"/>
    <property type="evidence" value="ECO:0007669"/>
    <property type="project" value="TreeGrafter"/>
</dbReference>
<dbReference type="Proteomes" id="UP000184383">
    <property type="component" value="Unassembled WGS sequence"/>
</dbReference>
<dbReference type="AlphaFoldDB" id="A0A1L9RW73"/>
<dbReference type="EMBL" id="KV878210">
    <property type="protein sequence ID" value="OJJ39107.1"/>
    <property type="molecule type" value="Genomic_DNA"/>
</dbReference>
<evidence type="ECO:0000256" key="10">
    <source>
        <dbReference type="ARBA" id="ARBA00023136"/>
    </source>
</evidence>
<dbReference type="STRING" id="1073089.A0A1L9RW73"/>
<evidence type="ECO:0000256" key="7">
    <source>
        <dbReference type="ARBA" id="ARBA00022832"/>
    </source>
</evidence>
<evidence type="ECO:0000256" key="3">
    <source>
        <dbReference type="ARBA" id="ARBA00007811"/>
    </source>
</evidence>
<dbReference type="VEuPathDB" id="FungiDB:ASPWEDRAFT_168973"/>
<evidence type="ECO:0000256" key="5">
    <source>
        <dbReference type="ARBA" id="ARBA00022516"/>
    </source>
</evidence>
<keyword evidence="7 13" id="KW-0276">Fatty acid metabolism</keyword>
<dbReference type="PANTHER" id="PTHR11035:SF24">
    <property type="entry name" value="VERY-LONG-CHAIN (3R)-3-HYDROXYACYL-COA DEHYDRATASE"/>
    <property type="match status" value="1"/>
</dbReference>
<dbReference type="OrthoDB" id="46988at2759"/>
<evidence type="ECO:0000313" key="14">
    <source>
        <dbReference type="EMBL" id="OJJ39107.1"/>
    </source>
</evidence>
<comment type="function">
    <text evidence="13">Catalyzes the third of the four reactions of the long-chain fatty acids elongation cycle. This endoplasmic reticulum-bound enzymatic process, allows the addition of two carbons to the chain of long- and very long-chain fatty acids/VLCFAs per cycle. This enzyme catalyzes the dehydration of the 3-hydroxyacyl-CoA intermediate into trans-2,3-enoyl-CoA, within each cycle of fatty acid elongation. Thereby, it participates to the production of VLCFAs of different chain lengths that are involved in multiple biological processes as precursors of membrane lipids and lipid mediators.</text>
</comment>
<keyword evidence="15" id="KW-1185">Reference proteome</keyword>
<dbReference type="GO" id="GO:0042761">
    <property type="term" value="P:very long-chain fatty acid biosynthetic process"/>
    <property type="evidence" value="ECO:0007669"/>
    <property type="project" value="TreeGrafter"/>
</dbReference>
<dbReference type="InterPro" id="IPR007482">
    <property type="entry name" value="Tyr_Pase-like_PTPLA"/>
</dbReference>
<evidence type="ECO:0000313" key="15">
    <source>
        <dbReference type="Proteomes" id="UP000184383"/>
    </source>
</evidence>
<dbReference type="GeneID" id="63746222"/>
<evidence type="ECO:0000256" key="11">
    <source>
        <dbReference type="ARBA" id="ARBA00023160"/>
    </source>
</evidence>
<dbReference type="PANTHER" id="PTHR11035">
    <property type="entry name" value="VERY-LONG-CHAIN (3R)-3-HYDROXYACYL-COA DEHYDRATASE"/>
    <property type="match status" value="1"/>
</dbReference>
<keyword evidence="13" id="KW-0256">Endoplasmic reticulum</keyword>
<keyword evidence="9 13" id="KW-0443">Lipid metabolism</keyword>
<proteinExistence type="inferred from homology"/>
<dbReference type="EC" id="4.2.1.134" evidence="4 13"/>
<keyword evidence="12 13" id="KW-0456">Lyase</keyword>
<keyword evidence="11 13" id="KW-0275">Fatty acid biosynthesis</keyword>
<dbReference type="GO" id="GO:0030148">
    <property type="term" value="P:sphingolipid biosynthetic process"/>
    <property type="evidence" value="ECO:0007669"/>
    <property type="project" value="TreeGrafter"/>
</dbReference>
<comment type="catalytic activity">
    <reaction evidence="13">
        <text>a very-long-chain (3R)-3-hydroxyacyl-CoA = a very-long-chain (2E)-enoyl-CoA + H2O</text>
        <dbReference type="Rhea" id="RHEA:45812"/>
        <dbReference type="ChEBI" id="CHEBI:15377"/>
        <dbReference type="ChEBI" id="CHEBI:83728"/>
        <dbReference type="ChEBI" id="CHEBI:85440"/>
        <dbReference type="EC" id="4.2.1.134"/>
    </reaction>
</comment>
<evidence type="ECO:0000256" key="13">
    <source>
        <dbReference type="RuleBase" id="RU363109"/>
    </source>
</evidence>
<dbReference type="RefSeq" id="XP_040692783.1">
    <property type="nucleotide sequence ID" value="XM_040830374.1"/>
</dbReference>
<keyword evidence="5 13" id="KW-0444">Lipid biosynthesis</keyword>
<keyword evidence="10 13" id="KW-0472">Membrane</keyword>
<comment type="caution">
    <text evidence="13">Lacks conserved residue(s) required for the propagation of feature annotation.</text>
</comment>
<name>A0A1L9RW73_ASPWE</name>
<evidence type="ECO:0000256" key="2">
    <source>
        <dbReference type="ARBA" id="ARBA00005194"/>
    </source>
</evidence>
<evidence type="ECO:0000256" key="6">
    <source>
        <dbReference type="ARBA" id="ARBA00022692"/>
    </source>
</evidence>
<organism evidence="14 15">
    <name type="scientific">Aspergillus wentii DTO 134E9</name>
    <dbReference type="NCBI Taxonomy" id="1073089"/>
    <lineage>
        <taxon>Eukaryota</taxon>
        <taxon>Fungi</taxon>
        <taxon>Dikarya</taxon>
        <taxon>Ascomycota</taxon>
        <taxon>Pezizomycotina</taxon>
        <taxon>Eurotiomycetes</taxon>
        <taxon>Eurotiomycetidae</taxon>
        <taxon>Eurotiales</taxon>
        <taxon>Aspergillaceae</taxon>
        <taxon>Aspergillus</taxon>
        <taxon>Aspergillus subgen. Cremei</taxon>
    </lineage>
</organism>
<evidence type="ECO:0000256" key="4">
    <source>
        <dbReference type="ARBA" id="ARBA00013122"/>
    </source>
</evidence>
<dbReference type="GO" id="GO:0102158">
    <property type="term" value="F:very-long-chain (3R)-3-hydroxyacyl-CoA dehydratase activity"/>
    <property type="evidence" value="ECO:0007669"/>
    <property type="project" value="UniProtKB-EC"/>
</dbReference>
<dbReference type="GO" id="GO:0005789">
    <property type="term" value="C:endoplasmic reticulum membrane"/>
    <property type="evidence" value="ECO:0007669"/>
    <property type="project" value="UniProtKB-SubCell"/>
</dbReference>
<feature type="transmembrane region" description="Helical" evidence="13">
    <location>
        <begin position="7"/>
        <end position="27"/>
    </location>
</feature>
<comment type="subcellular location">
    <subcellularLocation>
        <location evidence="13">Endoplasmic reticulum membrane</location>
        <topology evidence="13">Multi-pass membrane protein</topology>
    </subcellularLocation>
    <subcellularLocation>
        <location evidence="1">Membrane</location>
        <topology evidence="1">Multi-pass membrane protein</topology>
    </subcellularLocation>
</comment>
<keyword evidence="6 13" id="KW-0812">Transmembrane</keyword>
<feature type="transmembrane region" description="Helical" evidence="13">
    <location>
        <begin position="135"/>
        <end position="154"/>
    </location>
</feature>
<reference evidence="15" key="1">
    <citation type="journal article" date="2017" name="Genome Biol.">
        <title>Comparative genomics reveals high biological diversity and specific adaptations in the industrially and medically important fungal genus Aspergillus.</title>
        <authorList>
            <person name="de Vries R.P."/>
            <person name="Riley R."/>
            <person name="Wiebenga A."/>
            <person name="Aguilar-Osorio G."/>
            <person name="Amillis S."/>
            <person name="Uchima C.A."/>
            <person name="Anderluh G."/>
            <person name="Asadollahi M."/>
            <person name="Askin M."/>
            <person name="Barry K."/>
            <person name="Battaglia E."/>
            <person name="Bayram O."/>
            <person name="Benocci T."/>
            <person name="Braus-Stromeyer S.A."/>
            <person name="Caldana C."/>
            <person name="Canovas D."/>
            <person name="Cerqueira G.C."/>
            <person name="Chen F."/>
            <person name="Chen W."/>
            <person name="Choi C."/>
            <person name="Clum A."/>
            <person name="Dos Santos R.A."/>
            <person name="Damasio A.R."/>
            <person name="Diallinas G."/>
            <person name="Emri T."/>
            <person name="Fekete E."/>
            <person name="Flipphi M."/>
            <person name="Freyberg S."/>
            <person name="Gallo A."/>
            <person name="Gournas C."/>
            <person name="Habgood R."/>
            <person name="Hainaut M."/>
            <person name="Harispe M.L."/>
            <person name="Henrissat B."/>
            <person name="Hilden K.S."/>
            <person name="Hope R."/>
            <person name="Hossain A."/>
            <person name="Karabika E."/>
            <person name="Karaffa L."/>
            <person name="Karanyi Z."/>
            <person name="Krasevec N."/>
            <person name="Kuo A."/>
            <person name="Kusch H."/>
            <person name="LaButti K."/>
            <person name="Lagendijk E.L."/>
            <person name="Lapidus A."/>
            <person name="Levasseur A."/>
            <person name="Lindquist E."/>
            <person name="Lipzen A."/>
            <person name="Logrieco A.F."/>
            <person name="MacCabe A."/>
            <person name="Maekelae M.R."/>
            <person name="Malavazi I."/>
            <person name="Melin P."/>
            <person name="Meyer V."/>
            <person name="Mielnichuk N."/>
            <person name="Miskei M."/>
            <person name="Molnar A.P."/>
            <person name="Mule G."/>
            <person name="Ngan C.Y."/>
            <person name="Orejas M."/>
            <person name="Orosz E."/>
            <person name="Ouedraogo J.P."/>
            <person name="Overkamp K.M."/>
            <person name="Park H.-S."/>
            <person name="Perrone G."/>
            <person name="Piumi F."/>
            <person name="Punt P.J."/>
            <person name="Ram A.F."/>
            <person name="Ramon A."/>
            <person name="Rauscher S."/>
            <person name="Record E."/>
            <person name="Riano-Pachon D.M."/>
            <person name="Robert V."/>
            <person name="Roehrig J."/>
            <person name="Ruller R."/>
            <person name="Salamov A."/>
            <person name="Salih N.S."/>
            <person name="Samson R.A."/>
            <person name="Sandor E."/>
            <person name="Sanguinetti M."/>
            <person name="Schuetze T."/>
            <person name="Sepcic K."/>
            <person name="Shelest E."/>
            <person name="Sherlock G."/>
            <person name="Sophianopoulou V."/>
            <person name="Squina F.M."/>
            <person name="Sun H."/>
            <person name="Susca A."/>
            <person name="Todd R.B."/>
            <person name="Tsang A."/>
            <person name="Unkles S.E."/>
            <person name="van de Wiele N."/>
            <person name="van Rossen-Uffink D."/>
            <person name="Oliveira J.V."/>
            <person name="Vesth T.C."/>
            <person name="Visser J."/>
            <person name="Yu J.-H."/>
            <person name="Zhou M."/>
            <person name="Andersen M.R."/>
            <person name="Archer D.B."/>
            <person name="Baker S.E."/>
            <person name="Benoit I."/>
            <person name="Brakhage A.A."/>
            <person name="Braus G.H."/>
            <person name="Fischer R."/>
            <person name="Frisvad J.C."/>
            <person name="Goldman G.H."/>
            <person name="Houbraken J."/>
            <person name="Oakley B."/>
            <person name="Pocsi I."/>
            <person name="Scazzocchio C."/>
            <person name="Seiboth B."/>
            <person name="vanKuyk P.A."/>
            <person name="Wortman J."/>
            <person name="Dyer P.S."/>
            <person name="Grigoriev I.V."/>
        </authorList>
    </citation>
    <scope>NUCLEOTIDE SEQUENCE [LARGE SCALE GENOMIC DNA]</scope>
    <source>
        <strain evidence="15">DTO 134E9</strain>
    </source>
</reference>
<sequence length="196" mass="22335">MSLKSKYLILYNSLSALLWLRILVTVLSTPSPPSLYSTLEPWTRWTQTLAVLEILHAATGITRSAVFTTFTQIFTRCVQVWAVCYGFPNVAAEGPMYRSMLLAWSTADVVRYLYFVVMLVGVQVPSLLKWMRYTLFFVLYPIGIGGEWWMMFKAAESTSNSTAEGIFYFCLGLYVPGAVMMYSYMVKQRKKTLSKA</sequence>
<keyword evidence="8 13" id="KW-1133">Transmembrane helix</keyword>
<dbReference type="UniPathway" id="UPA00094"/>
<feature type="transmembrane region" description="Helical" evidence="13">
    <location>
        <begin position="109"/>
        <end position="128"/>
    </location>
</feature>
<comment type="similarity">
    <text evidence="3 13">Belongs to the very long-chain fatty acids dehydratase HACD family.</text>
</comment>
<protein>
    <recommendedName>
        <fullName evidence="4 13">Very-long-chain (3R)-3-hydroxyacyl-CoA dehydratase</fullName>
        <ecNumber evidence="4 13">4.2.1.134</ecNumber>
    </recommendedName>
</protein>
<evidence type="ECO:0000256" key="9">
    <source>
        <dbReference type="ARBA" id="ARBA00023098"/>
    </source>
</evidence>